<dbReference type="SMART" id="SM00014">
    <property type="entry name" value="acidPPc"/>
    <property type="match status" value="1"/>
</dbReference>
<feature type="transmembrane region" description="Helical" evidence="1">
    <location>
        <begin position="139"/>
        <end position="160"/>
    </location>
</feature>
<dbReference type="Proteomes" id="UP000294604">
    <property type="component" value="Unassembled WGS sequence"/>
</dbReference>
<dbReference type="AlphaFoldDB" id="A0A4R8SNH1"/>
<feature type="transmembrane region" description="Helical" evidence="1">
    <location>
        <begin position="71"/>
        <end position="91"/>
    </location>
</feature>
<evidence type="ECO:0000259" key="2">
    <source>
        <dbReference type="SMART" id="SM00014"/>
    </source>
</evidence>
<keyword evidence="1" id="KW-0812">Transmembrane</keyword>
<protein>
    <submittedName>
        <fullName evidence="3">Phosphatidylglycerophosphatase B</fullName>
    </submittedName>
</protein>
<dbReference type="PANTHER" id="PTHR14969:SF13">
    <property type="entry name" value="AT30094P"/>
    <property type="match status" value="1"/>
</dbReference>
<dbReference type="OrthoDB" id="5289372at2"/>
<dbReference type="InterPro" id="IPR000326">
    <property type="entry name" value="PAP2/HPO"/>
</dbReference>
<feature type="transmembrane region" description="Helical" evidence="1">
    <location>
        <begin position="193"/>
        <end position="213"/>
    </location>
</feature>
<dbReference type="SUPFAM" id="SSF48317">
    <property type="entry name" value="Acid phosphatase/Vanadium-dependent haloperoxidase"/>
    <property type="match status" value="1"/>
</dbReference>
<proteinExistence type="predicted"/>
<evidence type="ECO:0000313" key="4">
    <source>
        <dbReference type="Proteomes" id="UP000294604"/>
    </source>
</evidence>
<dbReference type="EMBL" id="PECL01000014">
    <property type="protein sequence ID" value="TEA00380.1"/>
    <property type="molecule type" value="Genomic_DNA"/>
</dbReference>
<dbReference type="InterPro" id="IPR036938">
    <property type="entry name" value="PAP2/HPO_sf"/>
</dbReference>
<sequence length="227" mass="23935">MTFSLRNLRPETTSARTAAVLAAALFVVFATLAAIAHHYGSGTKVDHRTLDWLVIHRHSWLTSAALDVTDIGSPTMVSVATVIATLAIWRFTRSLRTAATVAAAVMSAFLLAAAAKWAVGEHRPPINTQLVAETGWSFPSGHVTGTTALAGMLTVVVAYRHSGWRRLAALLAAITAVMLVAGSRLYLGDHWVVDVLAAVVLSTLVVTIAAAALHKKPMTTRSPGPAA</sequence>
<accession>A0A4R8SNH1</accession>
<feature type="transmembrane region" description="Helical" evidence="1">
    <location>
        <begin position="167"/>
        <end position="187"/>
    </location>
</feature>
<reference evidence="3 4" key="1">
    <citation type="journal article" date="2019" name="Sci. Rep.">
        <title>Extended insight into the Mycobacterium chelonae-abscessus complex through whole genome sequencing of Mycobacterium salmoniphilum outbreak and Mycobacterium salmoniphilum-like strains.</title>
        <authorList>
            <person name="Behra P.R.K."/>
            <person name="Das S."/>
            <person name="Pettersson B.M.F."/>
            <person name="Shirreff L."/>
            <person name="DuCote T."/>
            <person name="Jacobsson K.G."/>
            <person name="Ennis D.G."/>
            <person name="Kirsebom L.A."/>
        </authorList>
    </citation>
    <scope>NUCLEOTIDE SEQUENCE [LARGE SCALE GENOMIC DNA]</scope>
    <source>
        <strain evidence="3 4">CCUG 60884</strain>
    </source>
</reference>
<keyword evidence="1" id="KW-0472">Membrane</keyword>
<name>A0A4R8SNH1_9MYCO</name>
<gene>
    <name evidence="3" type="ORF">CCUG60884_04270</name>
</gene>
<comment type="caution">
    <text evidence="3">The sequence shown here is derived from an EMBL/GenBank/DDBJ whole genome shotgun (WGS) entry which is preliminary data.</text>
</comment>
<evidence type="ECO:0000256" key="1">
    <source>
        <dbReference type="SAM" id="Phobius"/>
    </source>
</evidence>
<feature type="transmembrane region" description="Helical" evidence="1">
    <location>
        <begin position="98"/>
        <end position="119"/>
    </location>
</feature>
<feature type="domain" description="Phosphatidic acid phosphatase type 2/haloperoxidase" evidence="2">
    <location>
        <begin position="94"/>
        <end position="210"/>
    </location>
</feature>
<keyword evidence="1" id="KW-1133">Transmembrane helix</keyword>
<organism evidence="3 4">
    <name type="scientific">Mycobacteroides salmoniphilum</name>
    <dbReference type="NCBI Taxonomy" id="404941"/>
    <lineage>
        <taxon>Bacteria</taxon>
        <taxon>Bacillati</taxon>
        <taxon>Actinomycetota</taxon>
        <taxon>Actinomycetes</taxon>
        <taxon>Mycobacteriales</taxon>
        <taxon>Mycobacteriaceae</taxon>
        <taxon>Mycobacteroides</taxon>
    </lineage>
</organism>
<dbReference type="PANTHER" id="PTHR14969">
    <property type="entry name" value="SPHINGOSINE-1-PHOSPHATE PHOSPHOHYDROLASE"/>
    <property type="match status" value="1"/>
</dbReference>
<dbReference type="STRING" id="404941.GCA_002013645_03438"/>
<dbReference type="Gene3D" id="1.20.144.10">
    <property type="entry name" value="Phosphatidic acid phosphatase type 2/haloperoxidase"/>
    <property type="match status" value="1"/>
</dbReference>
<evidence type="ECO:0000313" key="3">
    <source>
        <dbReference type="EMBL" id="TEA00380.1"/>
    </source>
</evidence>
<dbReference type="RefSeq" id="WP_134087011.1">
    <property type="nucleotide sequence ID" value="NZ_JAPDRC010000002.1"/>
</dbReference>
<dbReference type="Pfam" id="PF01569">
    <property type="entry name" value="PAP2"/>
    <property type="match status" value="1"/>
</dbReference>